<evidence type="ECO:0000256" key="9">
    <source>
        <dbReference type="ARBA" id="ARBA00081661"/>
    </source>
</evidence>
<comment type="caution">
    <text evidence="12">The sequence shown here is derived from an EMBL/GenBank/DDBJ whole genome shotgun (WGS) entry which is preliminary data.</text>
</comment>
<dbReference type="SUPFAM" id="SSF51445">
    <property type="entry name" value="(Trans)glycosidases"/>
    <property type="match status" value="1"/>
</dbReference>
<dbReference type="PRINTS" id="PR00741">
    <property type="entry name" value="GLHYDRLASE29"/>
</dbReference>
<dbReference type="PANTHER" id="PTHR10030">
    <property type="entry name" value="ALPHA-L-FUCOSIDASE"/>
    <property type="match status" value="1"/>
</dbReference>
<reference evidence="12" key="1">
    <citation type="submission" date="2022-07" db="EMBL/GenBank/DDBJ databases">
        <authorList>
            <person name="Trinca V."/>
            <person name="Uliana J.V.C."/>
            <person name="Torres T.T."/>
            <person name="Ward R.J."/>
            <person name="Monesi N."/>
        </authorList>
    </citation>
    <scope>NUCLEOTIDE SEQUENCE</scope>
    <source>
        <strain evidence="12">HSMRA1968</strain>
        <tissue evidence="12">Whole embryos</tissue>
    </source>
</reference>
<dbReference type="GO" id="GO:0005764">
    <property type="term" value="C:lysosome"/>
    <property type="evidence" value="ECO:0007669"/>
    <property type="project" value="TreeGrafter"/>
</dbReference>
<comment type="function">
    <text evidence="1">Alpha-L-fucosidase is responsible for hydrolyzing the alpha-1,6-linked fucose joined to the reducing-end N-acetylglucosamine of the carbohydrate moieties of glycoproteins.</text>
</comment>
<evidence type="ECO:0000256" key="7">
    <source>
        <dbReference type="ARBA" id="ARBA00023295"/>
    </source>
</evidence>
<dbReference type="PIRSF" id="PIRSF001092">
    <property type="entry name" value="Alpha-L-fucosidase"/>
    <property type="match status" value="1"/>
</dbReference>
<sequence>MSRVITSDKLNLIVTREIMLRVDKSFRFDINFLFVTIIVAAKNAGISATSYHPKYEPTWDSLDARPIPAWYDSAKVGVKVSWGVSSVPGFRNEWFWHSWQGPDPDPKSIEFMQQNYPPRFTYQDFARDFTAEFFDPYKLADILESSGAKYVVFTSKHHDGYALYPSTYSFGWNSVDTGPRRDLIGEFSKAIRTRTDIKFGLYHSLYEWFHPLYLRDKERDFKTRQFVTQKVIPEFKELVKLYRPEVIWSDGDWEASDDYWDSKNVLAWLYNTSPVKNTVVVNDRWGNGTTCKHGGVWNCADRYNPGYLMPHKWENAFTIDRYRRNSQFEDYLSTQDIINQLVSTVSEVIANPIFALGQSKFQVSCGGNFLINVGPTKEGTLAPILVERLTQLGEWLKFNGDAIYETTIWPTAQNDSVTEGLWYTFKPRERKIFIIQLYRQLYATLKVKRLFAVRLTVDWFL</sequence>
<gene>
    <name evidence="12" type="primary">FUCA2</name>
    <name evidence="12" type="ORF">Bhyg_09172</name>
</gene>
<dbReference type="Proteomes" id="UP001151699">
    <property type="component" value="Chromosome B"/>
</dbReference>
<dbReference type="InterPro" id="IPR017853">
    <property type="entry name" value="GH"/>
</dbReference>
<protein>
    <recommendedName>
        <fullName evidence="8">Putative alpha-L-fucosidase</fullName>
        <ecNumber evidence="3">3.2.1.51</ecNumber>
    </recommendedName>
    <alternativeName>
        <fullName evidence="9">Alpha-L-fucoside fucohydrolase</fullName>
    </alternativeName>
</protein>
<dbReference type="EC" id="3.2.1.51" evidence="3"/>
<keyword evidence="7 10" id="KW-0326">Glycosidase</keyword>
<dbReference type="GO" id="GO:0006004">
    <property type="term" value="P:fucose metabolic process"/>
    <property type="evidence" value="ECO:0007669"/>
    <property type="project" value="InterPro"/>
</dbReference>
<dbReference type="Pfam" id="PF01120">
    <property type="entry name" value="Alpha_L_fucos"/>
    <property type="match status" value="2"/>
</dbReference>
<keyword evidence="4" id="KW-0732">Signal</keyword>
<dbReference type="GO" id="GO:0004560">
    <property type="term" value="F:alpha-L-fucosidase activity"/>
    <property type="evidence" value="ECO:0007669"/>
    <property type="project" value="UniProtKB-EC"/>
</dbReference>
<evidence type="ECO:0000256" key="4">
    <source>
        <dbReference type="ARBA" id="ARBA00022729"/>
    </source>
</evidence>
<organism evidence="12 13">
    <name type="scientific">Pseudolycoriella hygida</name>
    <dbReference type="NCBI Taxonomy" id="35572"/>
    <lineage>
        <taxon>Eukaryota</taxon>
        <taxon>Metazoa</taxon>
        <taxon>Ecdysozoa</taxon>
        <taxon>Arthropoda</taxon>
        <taxon>Hexapoda</taxon>
        <taxon>Insecta</taxon>
        <taxon>Pterygota</taxon>
        <taxon>Neoptera</taxon>
        <taxon>Endopterygota</taxon>
        <taxon>Diptera</taxon>
        <taxon>Nematocera</taxon>
        <taxon>Sciaroidea</taxon>
        <taxon>Sciaridae</taxon>
        <taxon>Pseudolycoriella</taxon>
    </lineage>
</organism>
<evidence type="ECO:0000256" key="2">
    <source>
        <dbReference type="ARBA" id="ARBA00007951"/>
    </source>
</evidence>
<comment type="similarity">
    <text evidence="2 10">Belongs to the glycosyl hydrolase 29 family.</text>
</comment>
<evidence type="ECO:0000256" key="1">
    <source>
        <dbReference type="ARBA" id="ARBA00004071"/>
    </source>
</evidence>
<dbReference type="SMART" id="SM00812">
    <property type="entry name" value="Alpha_L_fucos"/>
    <property type="match status" value="1"/>
</dbReference>
<evidence type="ECO:0000256" key="3">
    <source>
        <dbReference type="ARBA" id="ARBA00012662"/>
    </source>
</evidence>
<dbReference type="PANTHER" id="PTHR10030:SF37">
    <property type="entry name" value="ALPHA-L-FUCOSIDASE-RELATED"/>
    <property type="match status" value="1"/>
</dbReference>
<keyword evidence="6" id="KW-0325">Glycoprotein</keyword>
<dbReference type="OrthoDB" id="6039950at2759"/>
<feature type="domain" description="Glycoside hydrolase family 29 N-terminal" evidence="11">
    <location>
        <begin position="50"/>
        <end position="347"/>
    </location>
</feature>
<dbReference type="FunFam" id="3.20.20.80:FF:000027">
    <property type="entry name" value="Alpha-L-fucosidase"/>
    <property type="match status" value="1"/>
</dbReference>
<evidence type="ECO:0000259" key="11">
    <source>
        <dbReference type="Pfam" id="PF01120"/>
    </source>
</evidence>
<keyword evidence="5 10" id="KW-0378">Hydrolase</keyword>
<evidence type="ECO:0000256" key="6">
    <source>
        <dbReference type="ARBA" id="ARBA00023180"/>
    </source>
</evidence>
<evidence type="ECO:0000313" key="13">
    <source>
        <dbReference type="Proteomes" id="UP001151699"/>
    </source>
</evidence>
<evidence type="ECO:0000256" key="10">
    <source>
        <dbReference type="PIRNR" id="PIRNR001092"/>
    </source>
</evidence>
<evidence type="ECO:0000313" key="12">
    <source>
        <dbReference type="EMBL" id="KAJ6644205.1"/>
    </source>
</evidence>
<proteinExistence type="inferred from homology"/>
<evidence type="ECO:0000256" key="5">
    <source>
        <dbReference type="ARBA" id="ARBA00022801"/>
    </source>
</evidence>
<keyword evidence="13" id="KW-1185">Reference proteome</keyword>
<dbReference type="InterPro" id="IPR016286">
    <property type="entry name" value="FUC_metazoa-typ"/>
</dbReference>
<dbReference type="InterPro" id="IPR000933">
    <property type="entry name" value="Glyco_hydro_29"/>
</dbReference>
<dbReference type="GO" id="GO:0016139">
    <property type="term" value="P:glycoside catabolic process"/>
    <property type="evidence" value="ECO:0007669"/>
    <property type="project" value="TreeGrafter"/>
</dbReference>
<dbReference type="InterPro" id="IPR057739">
    <property type="entry name" value="Glyco_hydro_29_N"/>
</dbReference>
<feature type="domain" description="Glycoside hydrolase family 29 N-terminal" evidence="11">
    <location>
        <begin position="363"/>
        <end position="401"/>
    </location>
</feature>
<dbReference type="AlphaFoldDB" id="A0A9Q0S5N1"/>
<accession>A0A9Q0S5N1</accession>
<evidence type="ECO:0000256" key="8">
    <source>
        <dbReference type="ARBA" id="ARBA00074133"/>
    </source>
</evidence>
<name>A0A9Q0S5N1_9DIPT</name>
<dbReference type="Gene3D" id="3.20.20.80">
    <property type="entry name" value="Glycosidases"/>
    <property type="match status" value="2"/>
</dbReference>
<dbReference type="EMBL" id="WJQU01000002">
    <property type="protein sequence ID" value="KAJ6644205.1"/>
    <property type="molecule type" value="Genomic_DNA"/>
</dbReference>